<feature type="active site" description="Proton donor/acceptor" evidence="2">
    <location>
        <position position="87"/>
    </location>
</feature>
<dbReference type="Proteomes" id="UP000053477">
    <property type="component" value="Unassembled WGS sequence"/>
</dbReference>
<reference evidence="4 5" key="1">
    <citation type="submission" date="2015-04" db="EMBL/GenBank/DDBJ databases">
        <title>Complete genome sequence of Schizopora paradoxa KUC8140, a cosmopolitan wood degrader in East Asia.</title>
        <authorList>
            <consortium name="DOE Joint Genome Institute"/>
            <person name="Min B."/>
            <person name="Park H."/>
            <person name="Jang Y."/>
            <person name="Kim J.-J."/>
            <person name="Kim K.H."/>
            <person name="Pangilinan J."/>
            <person name="Lipzen A."/>
            <person name="Riley R."/>
            <person name="Grigoriev I.V."/>
            <person name="Spatafora J.W."/>
            <person name="Choi I.-G."/>
        </authorList>
    </citation>
    <scope>NUCLEOTIDE SEQUENCE [LARGE SCALE GENOMIC DNA]</scope>
    <source>
        <strain evidence="4 5">KUC8140</strain>
    </source>
</reference>
<dbReference type="EMBL" id="KQ085922">
    <property type="protein sequence ID" value="KLO15967.1"/>
    <property type="molecule type" value="Genomic_DNA"/>
</dbReference>
<dbReference type="GO" id="GO:0004331">
    <property type="term" value="F:fructose-2,6-bisphosphate 2-phosphatase activity"/>
    <property type="evidence" value="ECO:0007669"/>
    <property type="project" value="TreeGrafter"/>
</dbReference>
<proteinExistence type="predicted"/>
<dbReference type="CDD" id="cd07067">
    <property type="entry name" value="HP_PGM_like"/>
    <property type="match status" value="1"/>
</dbReference>
<accession>A0A0H2RWJ5</accession>
<dbReference type="OrthoDB" id="354304at2759"/>
<organism evidence="4 5">
    <name type="scientific">Schizopora paradoxa</name>
    <dbReference type="NCBI Taxonomy" id="27342"/>
    <lineage>
        <taxon>Eukaryota</taxon>
        <taxon>Fungi</taxon>
        <taxon>Dikarya</taxon>
        <taxon>Basidiomycota</taxon>
        <taxon>Agaricomycotina</taxon>
        <taxon>Agaricomycetes</taxon>
        <taxon>Hymenochaetales</taxon>
        <taxon>Schizoporaceae</taxon>
        <taxon>Schizopora</taxon>
    </lineage>
</organism>
<sequence>MITVTFVRHGESMDNLRAVWAGWADAPLSNHGMNQAEACGAYFATTGTRFTHIYASPLKRAFSTAQAILDAQPEPKPELTVSLDVREQHFGVAEGKPWSYRVSEVDKDLPRDQLYERGVFPILYNREDGFPGGESLNDLQVRAERAIKDIVLPYVKDGQEDIHIAIVSHGLCISELVSALVRLDHFKTSNSDWTGLLNTAWTRVTLDTAASSSPLKILSRITQIYKQAKGDSGSNIPLKVRVTHVNEHSHLQNIKRQGGGIGSSAHDPAQKDIRAFFGGAKPTTAKDEAVHTADAIDLTKDDAELEEGRATSNAYDEVGVVIEKKEP</sequence>
<dbReference type="AlphaFoldDB" id="A0A0H2RWJ5"/>
<dbReference type="InterPro" id="IPR029033">
    <property type="entry name" value="His_PPase_superfam"/>
</dbReference>
<dbReference type="SMART" id="SM00855">
    <property type="entry name" value="PGAM"/>
    <property type="match status" value="1"/>
</dbReference>
<name>A0A0H2RWJ5_9AGAM</name>
<dbReference type="STRING" id="27342.A0A0H2RWJ5"/>
<evidence type="ECO:0000256" key="1">
    <source>
        <dbReference type="ARBA" id="ARBA00022801"/>
    </source>
</evidence>
<feature type="binding site" evidence="3">
    <location>
        <begin position="8"/>
        <end position="15"/>
    </location>
    <ligand>
        <name>substrate</name>
    </ligand>
</feature>
<dbReference type="Pfam" id="PF00300">
    <property type="entry name" value="His_Phos_1"/>
    <property type="match status" value="1"/>
</dbReference>
<dbReference type="InterPro" id="IPR013078">
    <property type="entry name" value="His_Pase_superF_clade-1"/>
</dbReference>
<dbReference type="InParanoid" id="A0A0H2RWJ5"/>
<dbReference type="GO" id="GO:0005829">
    <property type="term" value="C:cytosol"/>
    <property type="evidence" value="ECO:0007669"/>
    <property type="project" value="TreeGrafter"/>
</dbReference>
<dbReference type="PANTHER" id="PTHR46517:SF1">
    <property type="entry name" value="FRUCTOSE-2,6-BISPHOSPHATASE TIGAR"/>
    <property type="match status" value="1"/>
</dbReference>
<evidence type="ECO:0000256" key="2">
    <source>
        <dbReference type="PIRSR" id="PIRSR613078-1"/>
    </source>
</evidence>
<evidence type="ECO:0000313" key="4">
    <source>
        <dbReference type="EMBL" id="KLO15967.1"/>
    </source>
</evidence>
<keyword evidence="1" id="KW-0378">Hydrolase</keyword>
<feature type="binding site" evidence="3">
    <location>
        <position position="60"/>
    </location>
    <ligand>
        <name>substrate</name>
    </ligand>
</feature>
<dbReference type="SUPFAM" id="SSF53254">
    <property type="entry name" value="Phosphoglycerate mutase-like"/>
    <property type="match status" value="1"/>
</dbReference>
<evidence type="ECO:0000313" key="5">
    <source>
        <dbReference type="Proteomes" id="UP000053477"/>
    </source>
</evidence>
<dbReference type="PANTHER" id="PTHR46517">
    <property type="entry name" value="FRUCTOSE-2,6-BISPHOSPHATASE TIGAR"/>
    <property type="match status" value="1"/>
</dbReference>
<dbReference type="Gene3D" id="3.40.50.1240">
    <property type="entry name" value="Phosphoglycerate mutase-like"/>
    <property type="match status" value="1"/>
</dbReference>
<dbReference type="GO" id="GO:0045820">
    <property type="term" value="P:negative regulation of glycolytic process"/>
    <property type="evidence" value="ECO:0007669"/>
    <property type="project" value="TreeGrafter"/>
</dbReference>
<dbReference type="GO" id="GO:0043456">
    <property type="term" value="P:regulation of pentose-phosphate shunt"/>
    <property type="evidence" value="ECO:0007669"/>
    <property type="project" value="TreeGrafter"/>
</dbReference>
<feature type="active site" description="Tele-phosphohistidine intermediate" evidence="2">
    <location>
        <position position="9"/>
    </location>
</feature>
<keyword evidence="5" id="KW-1185">Reference proteome</keyword>
<evidence type="ECO:0000256" key="3">
    <source>
        <dbReference type="PIRSR" id="PIRSR613078-2"/>
    </source>
</evidence>
<protein>
    <submittedName>
        <fullName evidence="4">Phosphoglycerate mutase-like protein</fullName>
    </submittedName>
</protein>
<gene>
    <name evidence="4" type="ORF">SCHPADRAFT_870358</name>
</gene>
<dbReference type="InterPro" id="IPR051695">
    <property type="entry name" value="Phosphoglycerate_Mutase"/>
</dbReference>